<evidence type="ECO:0000256" key="4">
    <source>
        <dbReference type="ARBA" id="ARBA00023004"/>
    </source>
</evidence>
<dbReference type="InterPro" id="IPR058240">
    <property type="entry name" value="rSAM_sf"/>
</dbReference>
<dbReference type="Proteomes" id="UP000488506">
    <property type="component" value="Unassembled WGS sequence"/>
</dbReference>
<evidence type="ECO:0000256" key="3">
    <source>
        <dbReference type="ARBA" id="ARBA00022723"/>
    </source>
</evidence>
<keyword evidence="4" id="KW-0408">Iron</keyword>
<evidence type="ECO:0000256" key="5">
    <source>
        <dbReference type="ARBA" id="ARBA00023014"/>
    </source>
</evidence>
<dbReference type="SMART" id="SM00729">
    <property type="entry name" value="Elp3"/>
    <property type="match status" value="1"/>
</dbReference>
<keyword evidence="2" id="KW-0949">S-adenosyl-L-methionine</keyword>
<keyword evidence="3" id="KW-0479">Metal-binding</keyword>
<dbReference type="InterPro" id="IPR023404">
    <property type="entry name" value="rSAM_horseshoe"/>
</dbReference>
<dbReference type="SFLD" id="SFLDG01082">
    <property type="entry name" value="B12-binding_domain_containing"/>
    <property type="match status" value="1"/>
</dbReference>
<name>A0A833L1K8_UNCSA</name>
<dbReference type="EMBL" id="WPAF01000007">
    <property type="protein sequence ID" value="KAF0134545.1"/>
    <property type="molecule type" value="Genomic_DNA"/>
</dbReference>
<dbReference type="Pfam" id="PF04055">
    <property type="entry name" value="Radical_SAM"/>
    <property type="match status" value="1"/>
</dbReference>
<dbReference type="PANTHER" id="PTHR43409">
    <property type="entry name" value="ANAEROBIC MAGNESIUM-PROTOPORPHYRIN IX MONOMETHYL ESTER CYCLASE-RELATED"/>
    <property type="match status" value="1"/>
</dbReference>
<comment type="caution">
    <text evidence="7">The sequence shown here is derived from an EMBL/GenBank/DDBJ whole genome shotgun (WGS) entry which is preliminary data.</text>
</comment>
<dbReference type="PANTHER" id="PTHR43409:SF16">
    <property type="entry name" value="SLR0320 PROTEIN"/>
    <property type="match status" value="1"/>
</dbReference>
<reference evidence="7 8" key="1">
    <citation type="submission" date="2019-12" db="EMBL/GenBank/DDBJ databases">
        <authorList>
            <person name="Wolfe R."/>
            <person name="Danczak R."/>
            <person name="Wilkins M."/>
        </authorList>
    </citation>
    <scope>NUCLEOTIDE SEQUENCE [LARGE SCALE GENOMIC DNA]</scope>
    <source>
        <strain evidence="7">X2_MaxBin.013</strain>
    </source>
</reference>
<organism evidence="7 8">
    <name type="scientific">Candidatus Saganbacteria bacterium</name>
    <dbReference type="NCBI Taxonomy" id="2575572"/>
    <lineage>
        <taxon>Bacteria</taxon>
        <taxon>Bacillati</taxon>
        <taxon>Saganbacteria</taxon>
    </lineage>
</organism>
<dbReference type="InterPro" id="IPR006638">
    <property type="entry name" value="Elp3/MiaA/NifB-like_rSAM"/>
</dbReference>
<proteinExistence type="predicted"/>
<dbReference type="InterPro" id="IPR051198">
    <property type="entry name" value="BchE-like"/>
</dbReference>
<evidence type="ECO:0000313" key="7">
    <source>
        <dbReference type="EMBL" id="KAF0134545.1"/>
    </source>
</evidence>
<evidence type="ECO:0000259" key="6">
    <source>
        <dbReference type="SMART" id="SM00729"/>
    </source>
</evidence>
<dbReference type="AlphaFoldDB" id="A0A833L1K8"/>
<evidence type="ECO:0000256" key="1">
    <source>
        <dbReference type="ARBA" id="ARBA00001966"/>
    </source>
</evidence>
<protein>
    <submittedName>
        <fullName evidence="7">Radical SAM protein</fullName>
    </submittedName>
</protein>
<dbReference type="GO" id="GO:0005829">
    <property type="term" value="C:cytosol"/>
    <property type="evidence" value="ECO:0007669"/>
    <property type="project" value="TreeGrafter"/>
</dbReference>
<dbReference type="SUPFAM" id="SSF102114">
    <property type="entry name" value="Radical SAM enzymes"/>
    <property type="match status" value="1"/>
</dbReference>
<evidence type="ECO:0000313" key="8">
    <source>
        <dbReference type="Proteomes" id="UP000488506"/>
    </source>
</evidence>
<dbReference type="GO" id="GO:0003824">
    <property type="term" value="F:catalytic activity"/>
    <property type="evidence" value="ECO:0007669"/>
    <property type="project" value="InterPro"/>
</dbReference>
<sequence>MKANPKILYLRSAWQALYPVGVIQLIDYLHKKYPFCQQKLLDLTLFPKKERWQQIFNEIKAFQPDFICYSWRDIQIFLPSTDDKKTLELTFKALNPRNITDLVFVIRQYFSNYLAFNGLIYENLYYIKKIRQCFPSISFILGGTAFSLFGEALLKKCPNGTIGVVGEGEPALDNIIFKGDIDINNVLVKKNGKIARGQKPASCLNLGQQTKGIDFEYIFNEVFPQLGYYFQNPNSYIGVQTKRGCLQKCIFCNSKTLEGATLRFRPIQAVIEDITCLNKNYGVKNIWFTDSQFISSDACLVNNARLLEEIIIRQLDIKWSSYIRLERIDKKFAELLVKSGLDVFELSLTSGSQRMVDFLKLGFSLKDVYQKATLLKEAGFQNRVIINYSLNAPGETKASLMESVVSYQKLVEIFGWENVWPEIFFLGVTKGSELEEYLIRNKKIPRDGVEPLKLNLKSAKYSVYNPLPFNKVFARLFFESLKEKKLSPGKYIMENLEKAFERMRKDHA</sequence>
<dbReference type="InterPro" id="IPR007197">
    <property type="entry name" value="rSAM"/>
</dbReference>
<evidence type="ECO:0000256" key="2">
    <source>
        <dbReference type="ARBA" id="ARBA00022691"/>
    </source>
</evidence>
<feature type="domain" description="Elp3/MiaA/NifB-like radical SAM core" evidence="6">
    <location>
        <begin position="235"/>
        <end position="457"/>
    </location>
</feature>
<dbReference type="GO" id="GO:0051536">
    <property type="term" value="F:iron-sulfur cluster binding"/>
    <property type="evidence" value="ECO:0007669"/>
    <property type="project" value="UniProtKB-KW"/>
</dbReference>
<gene>
    <name evidence="7" type="ORF">FD145_563</name>
</gene>
<dbReference type="GO" id="GO:0046872">
    <property type="term" value="F:metal ion binding"/>
    <property type="evidence" value="ECO:0007669"/>
    <property type="project" value="UniProtKB-KW"/>
</dbReference>
<keyword evidence="5" id="KW-0411">Iron-sulfur</keyword>
<comment type="cofactor">
    <cofactor evidence="1">
        <name>[4Fe-4S] cluster</name>
        <dbReference type="ChEBI" id="CHEBI:49883"/>
    </cofactor>
</comment>
<dbReference type="Gene3D" id="3.80.30.20">
    <property type="entry name" value="tm_1862 like domain"/>
    <property type="match status" value="1"/>
</dbReference>
<accession>A0A833L1K8</accession>
<dbReference type="SFLD" id="SFLDS00029">
    <property type="entry name" value="Radical_SAM"/>
    <property type="match status" value="1"/>
</dbReference>